<dbReference type="GO" id="GO:0005886">
    <property type="term" value="C:plasma membrane"/>
    <property type="evidence" value="ECO:0007669"/>
    <property type="project" value="UniProtKB-SubCell"/>
</dbReference>
<feature type="transmembrane region" description="Helical" evidence="9">
    <location>
        <begin position="276"/>
        <end position="301"/>
    </location>
</feature>
<protein>
    <submittedName>
        <fullName evidence="11">Drug resistance transporter, EmrB/QacA subfamily</fullName>
    </submittedName>
</protein>
<keyword evidence="5 9" id="KW-0812">Transmembrane</keyword>
<dbReference type="eggNOG" id="COG2814">
    <property type="taxonomic scope" value="Bacteria"/>
</dbReference>
<dbReference type="PANTHER" id="PTHR42718">
    <property type="entry name" value="MAJOR FACILITATOR SUPERFAMILY MULTIDRUG TRANSPORTER MFSC"/>
    <property type="match status" value="1"/>
</dbReference>
<dbReference type="OrthoDB" id="146256at2"/>
<dbReference type="CDD" id="cd17503">
    <property type="entry name" value="MFS_LmrB_MDR_like"/>
    <property type="match status" value="1"/>
</dbReference>
<evidence type="ECO:0000313" key="11">
    <source>
        <dbReference type="EMBL" id="SFU51948.1"/>
    </source>
</evidence>
<evidence type="ECO:0000256" key="1">
    <source>
        <dbReference type="ARBA" id="ARBA00004651"/>
    </source>
</evidence>
<dbReference type="Proteomes" id="UP000183508">
    <property type="component" value="Unassembled WGS sequence"/>
</dbReference>
<accession>A0A1I7GU10</accession>
<sequence length="549" mass="59049">MAEHTPTPSRTGQSAAPQHVGPVLATLLLGAFVTILNQTLLNVAIPRLMIDFNESASTVQWLSTAYMMTNGILIPVSAFLIATFTTRQLFISAMAAFTAGSVICSLAPNFAVMLIGRIIQAFGAGVIMPLLMTVVLNLFPPERRGGAMGTIGIAMIFAPAVGPTLSGWLIENWSWRLLFWVVIPFAVLDIILAALLLRNVTERSRPRFDWLGFITSTIAFGALLYGFSDAGNKGWGDPAVRTSLIAGAVALVLFIWREWTAEEPMLELRVFKYDMFSLTTVVSCVVNIAMFGAMILLPIYVQNIRGFTPLQSGLLLMPGAIVMGIMSPITGKLFDRIGARPLVLFGLIITVVTTYDFAHLTGSTSYTHLMWLYTARMFGMSFIMMTIMTAGLNQLPRQFNAHGTAAANTARTVAGSLGTAILVTVMSTRTHVHYGMYADRMNITDPALSATLQQFGSALASQLGQTAQAGQALVSQMMYGLVMQQSTIDATNDAFLVATAITVLALVLSFFIRRVRPADSAAGQPAARSGARPPVPAGSPRKPEPAPAE</sequence>
<dbReference type="Gene3D" id="1.20.1720.10">
    <property type="entry name" value="Multidrug resistance protein D"/>
    <property type="match status" value="1"/>
</dbReference>
<dbReference type="RefSeq" id="WP_074949875.1">
    <property type="nucleotide sequence ID" value="NZ_FPBV01000003.1"/>
</dbReference>
<feature type="transmembrane region" description="Helical" evidence="9">
    <location>
        <begin position="413"/>
        <end position="432"/>
    </location>
</feature>
<evidence type="ECO:0000256" key="5">
    <source>
        <dbReference type="ARBA" id="ARBA00022692"/>
    </source>
</evidence>
<evidence type="ECO:0000256" key="6">
    <source>
        <dbReference type="ARBA" id="ARBA00022989"/>
    </source>
</evidence>
<comment type="similarity">
    <text evidence="2">Belongs to the major facilitator superfamily. EmrB family.</text>
</comment>
<proteinExistence type="inferred from homology"/>
<feature type="transmembrane region" description="Helical" evidence="9">
    <location>
        <begin position="61"/>
        <end position="82"/>
    </location>
</feature>
<evidence type="ECO:0000256" key="2">
    <source>
        <dbReference type="ARBA" id="ARBA00008537"/>
    </source>
</evidence>
<feature type="transmembrane region" description="Helical" evidence="9">
    <location>
        <begin position="239"/>
        <end position="256"/>
    </location>
</feature>
<name>A0A1I7GU10_9BACL</name>
<keyword evidence="12" id="KW-1185">Reference proteome</keyword>
<dbReference type="InterPro" id="IPR004638">
    <property type="entry name" value="EmrB-like"/>
</dbReference>
<dbReference type="STRING" id="392015.SAMN05421543_10366"/>
<gene>
    <name evidence="11" type="ORF">SAMN05421543_10366</name>
</gene>
<feature type="region of interest" description="Disordered" evidence="8">
    <location>
        <begin position="519"/>
        <end position="549"/>
    </location>
</feature>
<keyword evidence="6 9" id="KW-1133">Transmembrane helix</keyword>
<dbReference type="NCBIfam" id="TIGR00711">
    <property type="entry name" value="efflux_EmrB"/>
    <property type="match status" value="1"/>
</dbReference>
<feature type="transmembrane region" description="Helical" evidence="9">
    <location>
        <begin position="494"/>
        <end position="512"/>
    </location>
</feature>
<organism evidence="11 12">
    <name type="scientific">Alicyclobacillus macrosporangiidus</name>
    <dbReference type="NCBI Taxonomy" id="392015"/>
    <lineage>
        <taxon>Bacteria</taxon>
        <taxon>Bacillati</taxon>
        <taxon>Bacillota</taxon>
        <taxon>Bacilli</taxon>
        <taxon>Bacillales</taxon>
        <taxon>Alicyclobacillaceae</taxon>
        <taxon>Alicyclobacillus</taxon>
    </lineage>
</organism>
<feature type="transmembrane region" description="Helical" evidence="9">
    <location>
        <begin position="177"/>
        <end position="196"/>
    </location>
</feature>
<feature type="transmembrane region" description="Helical" evidence="9">
    <location>
        <begin position="118"/>
        <end position="139"/>
    </location>
</feature>
<dbReference type="GO" id="GO:0022857">
    <property type="term" value="F:transmembrane transporter activity"/>
    <property type="evidence" value="ECO:0007669"/>
    <property type="project" value="InterPro"/>
</dbReference>
<feature type="transmembrane region" description="Helical" evidence="9">
    <location>
        <begin position="89"/>
        <end position="112"/>
    </location>
</feature>
<dbReference type="PANTHER" id="PTHR42718:SF9">
    <property type="entry name" value="MAJOR FACILITATOR SUPERFAMILY MULTIDRUG TRANSPORTER MFSC"/>
    <property type="match status" value="1"/>
</dbReference>
<feature type="transmembrane region" description="Helical" evidence="9">
    <location>
        <begin position="151"/>
        <end position="171"/>
    </location>
</feature>
<feature type="transmembrane region" description="Helical" evidence="9">
    <location>
        <begin position="370"/>
        <end position="392"/>
    </location>
</feature>
<feature type="transmembrane region" description="Helical" evidence="9">
    <location>
        <begin position="313"/>
        <end position="334"/>
    </location>
</feature>
<dbReference type="InterPro" id="IPR011701">
    <property type="entry name" value="MFS"/>
</dbReference>
<reference evidence="12" key="1">
    <citation type="submission" date="2016-10" db="EMBL/GenBank/DDBJ databases">
        <authorList>
            <person name="Varghese N."/>
        </authorList>
    </citation>
    <scope>NUCLEOTIDE SEQUENCE [LARGE SCALE GENOMIC DNA]</scope>
    <source>
        <strain evidence="12">DSM 17980</strain>
    </source>
</reference>
<evidence type="ECO:0000256" key="8">
    <source>
        <dbReference type="SAM" id="MobiDB-lite"/>
    </source>
</evidence>
<dbReference type="SUPFAM" id="SSF103473">
    <property type="entry name" value="MFS general substrate transporter"/>
    <property type="match status" value="1"/>
</dbReference>
<evidence type="ECO:0000256" key="9">
    <source>
        <dbReference type="SAM" id="Phobius"/>
    </source>
</evidence>
<dbReference type="AlphaFoldDB" id="A0A1I7GU10"/>
<evidence type="ECO:0000256" key="4">
    <source>
        <dbReference type="ARBA" id="ARBA00022475"/>
    </source>
</evidence>
<keyword evidence="4" id="KW-1003">Cell membrane</keyword>
<dbReference type="InterPro" id="IPR020846">
    <property type="entry name" value="MFS_dom"/>
</dbReference>
<comment type="subcellular location">
    <subcellularLocation>
        <location evidence="1">Cell membrane</location>
        <topology evidence="1">Multi-pass membrane protein</topology>
    </subcellularLocation>
</comment>
<dbReference type="EMBL" id="FPBV01000003">
    <property type="protein sequence ID" value="SFU51948.1"/>
    <property type="molecule type" value="Genomic_DNA"/>
</dbReference>
<feature type="domain" description="Major facilitator superfamily (MFS) profile" evidence="10">
    <location>
        <begin position="23"/>
        <end position="517"/>
    </location>
</feature>
<evidence type="ECO:0000313" key="12">
    <source>
        <dbReference type="Proteomes" id="UP000183508"/>
    </source>
</evidence>
<feature type="transmembrane region" description="Helical" evidence="9">
    <location>
        <begin position="341"/>
        <end position="358"/>
    </location>
</feature>
<keyword evidence="3" id="KW-0813">Transport</keyword>
<feature type="transmembrane region" description="Helical" evidence="9">
    <location>
        <begin position="20"/>
        <end position="41"/>
    </location>
</feature>
<dbReference type="InterPro" id="IPR036259">
    <property type="entry name" value="MFS_trans_sf"/>
</dbReference>
<dbReference type="Gene3D" id="1.20.1250.20">
    <property type="entry name" value="MFS general substrate transporter like domains"/>
    <property type="match status" value="1"/>
</dbReference>
<dbReference type="PRINTS" id="PR01036">
    <property type="entry name" value="TCRTETB"/>
</dbReference>
<dbReference type="PROSITE" id="PS50850">
    <property type="entry name" value="MFS"/>
    <property type="match status" value="1"/>
</dbReference>
<keyword evidence="7 9" id="KW-0472">Membrane</keyword>
<evidence type="ECO:0000256" key="3">
    <source>
        <dbReference type="ARBA" id="ARBA00022448"/>
    </source>
</evidence>
<dbReference type="Pfam" id="PF07690">
    <property type="entry name" value="MFS_1"/>
    <property type="match status" value="1"/>
</dbReference>
<evidence type="ECO:0000256" key="7">
    <source>
        <dbReference type="ARBA" id="ARBA00023136"/>
    </source>
</evidence>
<feature type="transmembrane region" description="Helical" evidence="9">
    <location>
        <begin position="208"/>
        <end position="227"/>
    </location>
</feature>
<evidence type="ECO:0000259" key="10">
    <source>
        <dbReference type="PROSITE" id="PS50850"/>
    </source>
</evidence>